<keyword evidence="2" id="KW-1185">Reference proteome</keyword>
<reference evidence="1" key="1">
    <citation type="submission" date="2019-04" db="EMBL/GenBank/DDBJ databases">
        <title>Microbes associate with the intestines of laboratory mice.</title>
        <authorList>
            <person name="Navarre W."/>
            <person name="Wong E."/>
            <person name="Huang K."/>
            <person name="Tropini C."/>
            <person name="Ng K."/>
            <person name="Yu B."/>
        </authorList>
    </citation>
    <scope>NUCLEOTIDE SEQUENCE</scope>
    <source>
        <strain evidence="1">NM04_E33</strain>
    </source>
</reference>
<evidence type="ECO:0000313" key="2">
    <source>
        <dbReference type="Proteomes" id="UP000306319"/>
    </source>
</evidence>
<gene>
    <name evidence="1" type="ORF">E5331_00650</name>
</gene>
<proteinExistence type="predicted"/>
<organism evidence="1 2">
    <name type="scientific">Lepagella muris</name>
    <dbReference type="NCBI Taxonomy" id="3032870"/>
    <lineage>
        <taxon>Bacteria</taxon>
        <taxon>Pseudomonadati</taxon>
        <taxon>Bacteroidota</taxon>
        <taxon>Bacteroidia</taxon>
        <taxon>Bacteroidales</taxon>
        <taxon>Muribaculaceae</taxon>
        <taxon>Lepagella</taxon>
    </lineage>
</organism>
<name>A0AC61RKX6_9BACT</name>
<protein>
    <submittedName>
        <fullName evidence="1">Uncharacterized protein</fullName>
    </submittedName>
</protein>
<sequence length="109" mass="12252">MNYAPHTLQKRVIAGEVNDEYGRPITGESAEEWSEVCKCRCDDNGDKEVKLSDGTVVIPSYHIVLDGNTPDIMTGDYIRCLREDGSIRGEGHIIKTKTLNYLPYAEIYV</sequence>
<accession>A0AC61RKX6</accession>
<comment type="caution">
    <text evidence="1">The sequence shown here is derived from an EMBL/GenBank/DDBJ whole genome shotgun (WGS) entry which is preliminary data.</text>
</comment>
<dbReference type="Proteomes" id="UP000306319">
    <property type="component" value="Unassembled WGS sequence"/>
</dbReference>
<evidence type="ECO:0000313" key="1">
    <source>
        <dbReference type="EMBL" id="TGY80921.1"/>
    </source>
</evidence>
<dbReference type="EMBL" id="SRYB01000001">
    <property type="protein sequence ID" value="TGY80921.1"/>
    <property type="molecule type" value="Genomic_DNA"/>
</dbReference>